<gene>
    <name evidence="3" type="ORF">C8J55DRAFT_506187</name>
</gene>
<name>A0A9W9AUC9_9AGAR</name>
<evidence type="ECO:0000256" key="2">
    <source>
        <dbReference type="SAM" id="SignalP"/>
    </source>
</evidence>
<accession>A0A9W9AUC9</accession>
<evidence type="ECO:0000256" key="1">
    <source>
        <dbReference type="SAM" id="MobiDB-lite"/>
    </source>
</evidence>
<organism evidence="3 4">
    <name type="scientific">Lentinula lateritia</name>
    <dbReference type="NCBI Taxonomy" id="40482"/>
    <lineage>
        <taxon>Eukaryota</taxon>
        <taxon>Fungi</taxon>
        <taxon>Dikarya</taxon>
        <taxon>Basidiomycota</taxon>
        <taxon>Agaricomycotina</taxon>
        <taxon>Agaricomycetes</taxon>
        <taxon>Agaricomycetidae</taxon>
        <taxon>Agaricales</taxon>
        <taxon>Marasmiineae</taxon>
        <taxon>Omphalotaceae</taxon>
        <taxon>Lentinula</taxon>
    </lineage>
</organism>
<feature type="chain" id="PRO_5040841552" description="Secreted protein" evidence="2">
    <location>
        <begin position="19"/>
        <end position="87"/>
    </location>
</feature>
<sequence length="87" mass="9413">MQSDFLTQFAVGCGLVVAVSCSARAYATGEVSGGTLLFCWFCCPGPRRPLQPLPLGSNQINKETSQSSETPDRSLTQRSPTENREMV</sequence>
<evidence type="ECO:0000313" key="3">
    <source>
        <dbReference type="EMBL" id="KAJ4488804.1"/>
    </source>
</evidence>
<dbReference type="AlphaFoldDB" id="A0A9W9AUC9"/>
<dbReference type="Proteomes" id="UP001150238">
    <property type="component" value="Unassembled WGS sequence"/>
</dbReference>
<evidence type="ECO:0008006" key="5">
    <source>
        <dbReference type="Google" id="ProtNLM"/>
    </source>
</evidence>
<proteinExistence type="predicted"/>
<keyword evidence="2" id="KW-0732">Signal</keyword>
<feature type="signal peptide" evidence="2">
    <location>
        <begin position="1"/>
        <end position="18"/>
    </location>
</feature>
<comment type="caution">
    <text evidence="3">The sequence shown here is derived from an EMBL/GenBank/DDBJ whole genome shotgun (WGS) entry which is preliminary data.</text>
</comment>
<protein>
    <recommendedName>
        <fullName evidence="5">Secreted protein</fullName>
    </recommendedName>
</protein>
<reference evidence="3" key="1">
    <citation type="submission" date="2022-08" db="EMBL/GenBank/DDBJ databases">
        <authorList>
            <consortium name="DOE Joint Genome Institute"/>
            <person name="Min B."/>
            <person name="Riley R."/>
            <person name="Sierra-Patev S."/>
            <person name="Naranjo-Ortiz M."/>
            <person name="Looney B."/>
            <person name="Konkel Z."/>
            <person name="Slot J.C."/>
            <person name="Sakamoto Y."/>
            <person name="Steenwyk J.L."/>
            <person name="Rokas A."/>
            <person name="Carro J."/>
            <person name="Camarero S."/>
            <person name="Ferreira P."/>
            <person name="Molpeceres G."/>
            <person name="Ruiz-Duenas F.J."/>
            <person name="Serrano A."/>
            <person name="Henrissat B."/>
            <person name="Drula E."/>
            <person name="Hughes K.W."/>
            <person name="Mata J.L."/>
            <person name="Ishikawa N.K."/>
            <person name="Vargas-Isla R."/>
            <person name="Ushijima S."/>
            <person name="Smith C.A."/>
            <person name="Ahrendt S."/>
            <person name="Andreopoulos W."/>
            <person name="He G."/>
            <person name="Labutti K."/>
            <person name="Lipzen A."/>
            <person name="Ng V."/>
            <person name="Sandor L."/>
            <person name="Barry K."/>
            <person name="Martinez A.T."/>
            <person name="Xiao Y."/>
            <person name="Gibbons J.G."/>
            <person name="Terashima K."/>
            <person name="Hibbett D.S."/>
            <person name="Grigoriev I.V."/>
        </authorList>
    </citation>
    <scope>NUCLEOTIDE SEQUENCE</scope>
    <source>
        <strain evidence="3">Sp2 HRB7682 ss15</strain>
    </source>
</reference>
<dbReference type="EMBL" id="JANVFS010000008">
    <property type="protein sequence ID" value="KAJ4488804.1"/>
    <property type="molecule type" value="Genomic_DNA"/>
</dbReference>
<feature type="compositionally biased region" description="Polar residues" evidence="1">
    <location>
        <begin position="57"/>
        <end position="80"/>
    </location>
</feature>
<evidence type="ECO:0000313" key="4">
    <source>
        <dbReference type="Proteomes" id="UP001150238"/>
    </source>
</evidence>
<reference evidence="3" key="2">
    <citation type="journal article" date="2023" name="Proc. Natl. Acad. Sci. U.S.A.">
        <title>A global phylogenomic analysis of the shiitake genus Lentinula.</title>
        <authorList>
            <person name="Sierra-Patev S."/>
            <person name="Min B."/>
            <person name="Naranjo-Ortiz M."/>
            <person name="Looney B."/>
            <person name="Konkel Z."/>
            <person name="Slot J.C."/>
            <person name="Sakamoto Y."/>
            <person name="Steenwyk J.L."/>
            <person name="Rokas A."/>
            <person name="Carro J."/>
            <person name="Camarero S."/>
            <person name="Ferreira P."/>
            <person name="Molpeceres G."/>
            <person name="Ruiz-Duenas F.J."/>
            <person name="Serrano A."/>
            <person name="Henrissat B."/>
            <person name="Drula E."/>
            <person name="Hughes K.W."/>
            <person name="Mata J.L."/>
            <person name="Ishikawa N.K."/>
            <person name="Vargas-Isla R."/>
            <person name="Ushijima S."/>
            <person name="Smith C.A."/>
            <person name="Donoghue J."/>
            <person name="Ahrendt S."/>
            <person name="Andreopoulos W."/>
            <person name="He G."/>
            <person name="LaButti K."/>
            <person name="Lipzen A."/>
            <person name="Ng V."/>
            <person name="Riley R."/>
            <person name="Sandor L."/>
            <person name="Barry K."/>
            <person name="Martinez A.T."/>
            <person name="Xiao Y."/>
            <person name="Gibbons J.G."/>
            <person name="Terashima K."/>
            <person name="Grigoriev I.V."/>
            <person name="Hibbett D."/>
        </authorList>
    </citation>
    <scope>NUCLEOTIDE SEQUENCE</scope>
    <source>
        <strain evidence="3">Sp2 HRB7682 ss15</strain>
    </source>
</reference>
<feature type="region of interest" description="Disordered" evidence="1">
    <location>
        <begin position="53"/>
        <end position="87"/>
    </location>
</feature>